<comment type="caution">
    <text evidence="6">The sequence shown here is derived from an EMBL/GenBank/DDBJ whole genome shotgun (WGS) entry which is preliminary data.</text>
</comment>
<dbReference type="Gene3D" id="3.40.1490.10">
    <property type="entry name" value="Bit1"/>
    <property type="match status" value="1"/>
</dbReference>
<evidence type="ECO:0000256" key="4">
    <source>
        <dbReference type="SAM" id="MobiDB-lite"/>
    </source>
</evidence>
<evidence type="ECO:0000256" key="2">
    <source>
        <dbReference type="ARBA" id="ARBA00022801"/>
    </source>
</evidence>
<reference evidence="6 7" key="2">
    <citation type="journal article" date="2012" name="Proc. Natl. Acad. Sci. U.S.A.">
        <title>Antigenic diversity is generated by distinct evolutionary mechanisms in African trypanosome species.</title>
        <authorList>
            <person name="Jackson A.P."/>
            <person name="Berry A."/>
            <person name="Aslett M."/>
            <person name="Allison H.C."/>
            <person name="Burton P."/>
            <person name="Vavrova-Anderson J."/>
            <person name="Brown R."/>
            <person name="Browne H."/>
            <person name="Corton N."/>
            <person name="Hauser H."/>
            <person name="Gamble J."/>
            <person name="Gilderthorp R."/>
            <person name="Marcello L."/>
            <person name="McQuillan J."/>
            <person name="Otto T.D."/>
            <person name="Quail M.A."/>
            <person name="Sanders M.J."/>
            <person name="van Tonder A."/>
            <person name="Ginger M.L."/>
            <person name="Field M.C."/>
            <person name="Barry J.D."/>
            <person name="Hertz-Fowler C."/>
            <person name="Berriman M."/>
        </authorList>
    </citation>
    <scope>NUCLEOTIDE SEQUENCE [LARGE SCALE GENOMIC DNA]</scope>
    <source>
        <strain evidence="6 7">IL3000</strain>
    </source>
</reference>
<accession>F9W6Y8</accession>
<reference evidence="7" key="1">
    <citation type="submission" date="2011-07" db="EMBL/GenBank/DDBJ databases">
        <title>Divergent evolution of antigenic variation in African trypanosomes.</title>
        <authorList>
            <person name="Jackson A.P."/>
            <person name="Berry A."/>
            <person name="Allison H.C."/>
            <person name="Burton P."/>
            <person name="Anderson J."/>
            <person name="Aslett M."/>
            <person name="Brown R."/>
            <person name="Corton N."/>
            <person name="Harris D."/>
            <person name="Hauser H."/>
            <person name="Gamble J."/>
            <person name="Gilderthorp R."/>
            <person name="McQuillan J."/>
            <person name="Quail M.A."/>
            <person name="Sanders M."/>
            <person name="Van Tonder A."/>
            <person name="Ginger M.L."/>
            <person name="Donelson J.E."/>
            <person name="Field M.C."/>
            <person name="Barry J.D."/>
            <person name="Berriman M."/>
            <person name="Hertz-Fowler C."/>
        </authorList>
    </citation>
    <scope>NUCLEOTIDE SEQUENCE [LARGE SCALE GENOMIC DNA]</scope>
    <source>
        <strain evidence="7">IL3000</strain>
    </source>
</reference>
<dbReference type="OMA" id="TNDICAL"/>
<evidence type="ECO:0000313" key="7">
    <source>
        <dbReference type="Proteomes" id="UP000000702"/>
    </source>
</evidence>
<sequence length="243" mass="26051">MLGIIGVDSGTLLLCTVGLVIGLLVPLAVLGVLGQRCQAANQRLATSRRRKAVEFLEKLRKRKGEPSSAPFHNNSEIPEANGAEISPESDSGEEEDVIDSSDKTEFERIEELRLKMILVIRSDGKKIPAQTVATRAADAAMSLVEAVQSTAAAEDWKRWYLWWNMVGCTKITLKSSSVEELQRLLAEAHGRGLPCCSGYSDSGVVSFPTAGPGSDESELTVVAVGPVPSDIVNPLTGSLKLFS</sequence>
<name>F9W6Y8_TRYCI</name>
<dbReference type="InterPro" id="IPR002833">
    <property type="entry name" value="PTH2"/>
</dbReference>
<dbReference type="Pfam" id="PF01981">
    <property type="entry name" value="PTH2"/>
    <property type="match status" value="1"/>
</dbReference>
<evidence type="ECO:0000313" key="6">
    <source>
        <dbReference type="EMBL" id="CCD12945.1"/>
    </source>
</evidence>
<dbReference type="GO" id="GO:0005829">
    <property type="term" value="C:cytosol"/>
    <property type="evidence" value="ECO:0007669"/>
    <property type="project" value="TreeGrafter"/>
</dbReference>
<keyword evidence="5" id="KW-0472">Membrane</keyword>
<dbReference type="EMBL" id="CAEQ01000949">
    <property type="protein sequence ID" value="CCD12945.1"/>
    <property type="molecule type" value="Genomic_DNA"/>
</dbReference>
<dbReference type="EC" id="3.1.1.29" evidence="1"/>
<comment type="catalytic activity">
    <reaction evidence="3">
        <text>an N-acyl-L-alpha-aminoacyl-tRNA + H2O = an N-acyl-L-amino acid + a tRNA + H(+)</text>
        <dbReference type="Rhea" id="RHEA:54448"/>
        <dbReference type="Rhea" id="RHEA-COMP:10123"/>
        <dbReference type="Rhea" id="RHEA-COMP:13883"/>
        <dbReference type="ChEBI" id="CHEBI:15377"/>
        <dbReference type="ChEBI" id="CHEBI:15378"/>
        <dbReference type="ChEBI" id="CHEBI:59874"/>
        <dbReference type="ChEBI" id="CHEBI:78442"/>
        <dbReference type="ChEBI" id="CHEBI:138191"/>
        <dbReference type="EC" id="3.1.1.29"/>
    </reaction>
</comment>
<feature type="transmembrane region" description="Helical" evidence="5">
    <location>
        <begin position="12"/>
        <end position="33"/>
    </location>
</feature>
<organism evidence="6 7">
    <name type="scientific">Trypanosoma congolense (strain IL3000)</name>
    <dbReference type="NCBI Taxonomy" id="1068625"/>
    <lineage>
        <taxon>Eukaryota</taxon>
        <taxon>Discoba</taxon>
        <taxon>Euglenozoa</taxon>
        <taxon>Kinetoplastea</taxon>
        <taxon>Metakinetoplastina</taxon>
        <taxon>Trypanosomatida</taxon>
        <taxon>Trypanosomatidae</taxon>
        <taxon>Trypanosoma</taxon>
        <taxon>Nannomonas</taxon>
    </lineage>
</organism>
<dbReference type="AlphaFoldDB" id="F9W6Y8"/>
<evidence type="ECO:0000256" key="1">
    <source>
        <dbReference type="ARBA" id="ARBA00013260"/>
    </source>
</evidence>
<evidence type="ECO:0000256" key="5">
    <source>
        <dbReference type="SAM" id="Phobius"/>
    </source>
</evidence>
<dbReference type="GO" id="GO:0004045">
    <property type="term" value="F:peptidyl-tRNA hydrolase activity"/>
    <property type="evidence" value="ECO:0007669"/>
    <property type="project" value="UniProtKB-EC"/>
</dbReference>
<dbReference type="PANTHER" id="PTHR12649:SF25">
    <property type="entry name" value="AMINOACYL-TRNA HYDROLASE"/>
    <property type="match status" value="1"/>
</dbReference>
<proteinExistence type="predicted"/>
<keyword evidence="2" id="KW-0378">Hydrolase</keyword>
<dbReference type="VEuPathDB" id="TriTrypDB:TcIL3000_0_37660"/>
<evidence type="ECO:0000256" key="3">
    <source>
        <dbReference type="ARBA" id="ARBA00048707"/>
    </source>
</evidence>
<dbReference type="InterPro" id="IPR023476">
    <property type="entry name" value="Pep_tRNA_hydro_II_dom_sf"/>
</dbReference>
<feature type="compositionally biased region" description="Acidic residues" evidence="4">
    <location>
        <begin position="90"/>
        <end position="99"/>
    </location>
</feature>
<keyword evidence="7" id="KW-1185">Reference proteome</keyword>
<protein>
    <recommendedName>
        <fullName evidence="1">peptidyl-tRNA hydrolase</fullName>
        <ecNumber evidence="1">3.1.1.29</ecNumber>
    </recommendedName>
</protein>
<feature type="region of interest" description="Disordered" evidence="4">
    <location>
        <begin position="61"/>
        <end position="104"/>
    </location>
</feature>
<dbReference type="PANTHER" id="PTHR12649">
    <property type="entry name" value="PEPTIDYL-TRNA HYDROLASE 2"/>
    <property type="match status" value="1"/>
</dbReference>
<dbReference type="SUPFAM" id="SSF102462">
    <property type="entry name" value="Peptidyl-tRNA hydrolase II"/>
    <property type="match status" value="1"/>
</dbReference>
<dbReference type="Proteomes" id="UP000000702">
    <property type="component" value="Unassembled WGS sequence"/>
</dbReference>
<keyword evidence="5" id="KW-1133">Transmembrane helix</keyword>
<gene>
    <name evidence="6" type="ORF">TCIL3000_0_37660</name>
</gene>
<keyword evidence="5" id="KW-0812">Transmembrane</keyword>